<organism evidence="5 6">
    <name type="scientific">Amborella trichopoda</name>
    <dbReference type="NCBI Taxonomy" id="13333"/>
    <lineage>
        <taxon>Eukaryota</taxon>
        <taxon>Viridiplantae</taxon>
        <taxon>Streptophyta</taxon>
        <taxon>Embryophyta</taxon>
        <taxon>Tracheophyta</taxon>
        <taxon>Spermatophyta</taxon>
        <taxon>Magnoliopsida</taxon>
        <taxon>Amborellales</taxon>
        <taxon>Amborellaceae</taxon>
        <taxon>Amborella</taxon>
    </lineage>
</organism>
<dbReference type="PANTHER" id="PTHR16193:SF0">
    <property type="entry name" value="TETRATRICOPEPTIDE REPEAT PROTEIN 27"/>
    <property type="match status" value="1"/>
</dbReference>
<proteinExistence type="predicted"/>
<dbReference type="Proteomes" id="UP000017836">
    <property type="component" value="Unassembled WGS sequence"/>
</dbReference>
<evidence type="ECO:0000313" key="6">
    <source>
        <dbReference type="Proteomes" id="UP000017836"/>
    </source>
</evidence>
<dbReference type="OrthoDB" id="1936594at2759"/>
<dbReference type="KEGG" id="atr:18441610"/>
<evidence type="ECO:0000256" key="3">
    <source>
        <dbReference type="PROSITE-ProRule" id="PRU00339"/>
    </source>
</evidence>
<dbReference type="Pfam" id="PF13432">
    <property type="entry name" value="TPR_16"/>
    <property type="match status" value="1"/>
</dbReference>
<reference evidence="6" key="1">
    <citation type="journal article" date="2013" name="Science">
        <title>The Amborella genome and the evolution of flowering plants.</title>
        <authorList>
            <consortium name="Amborella Genome Project"/>
        </authorList>
    </citation>
    <scope>NUCLEOTIDE SEQUENCE [LARGE SCALE GENOMIC DNA]</scope>
</reference>
<name>W1Q0C5_AMBTC</name>
<dbReference type="PROSITE" id="PS50005">
    <property type="entry name" value="TPR"/>
    <property type="match status" value="1"/>
</dbReference>
<dbReference type="PANTHER" id="PTHR16193">
    <property type="entry name" value="TETRATRICOPEPTIDE REPEAT PROTEIN 27"/>
    <property type="match status" value="1"/>
</dbReference>
<protein>
    <submittedName>
        <fullName evidence="5">Uncharacterized protein</fullName>
    </submittedName>
</protein>
<keyword evidence="2 3" id="KW-0802">TPR repeat</keyword>
<dbReference type="Gene3D" id="1.25.40.10">
    <property type="entry name" value="Tetratricopeptide repeat domain"/>
    <property type="match status" value="1"/>
</dbReference>
<feature type="region of interest" description="Disordered" evidence="4">
    <location>
        <begin position="757"/>
        <end position="796"/>
    </location>
</feature>
<gene>
    <name evidence="5" type="ORF">AMTR_s00041p00141370</name>
</gene>
<feature type="repeat" description="TPR" evidence="3">
    <location>
        <begin position="638"/>
        <end position="671"/>
    </location>
</feature>
<keyword evidence="1" id="KW-0677">Repeat</keyword>
<dbReference type="AlphaFoldDB" id="W1Q0C5"/>
<dbReference type="InterPro" id="IPR044244">
    <property type="entry name" value="TTC27/Emw1"/>
</dbReference>
<evidence type="ECO:0000256" key="2">
    <source>
        <dbReference type="ARBA" id="ARBA00022803"/>
    </source>
</evidence>
<dbReference type="Gramene" id="ERN13365">
    <property type="protein sequence ID" value="ERN13365"/>
    <property type="gene ID" value="AMTR_s00041p00141370"/>
</dbReference>
<evidence type="ECO:0000256" key="4">
    <source>
        <dbReference type="SAM" id="MobiDB-lite"/>
    </source>
</evidence>
<dbReference type="SMART" id="SM00028">
    <property type="entry name" value="TPR"/>
    <property type="match status" value="6"/>
</dbReference>
<keyword evidence="6" id="KW-1185">Reference proteome</keyword>
<dbReference type="HOGENOM" id="CLU_004905_1_0_1"/>
<dbReference type="EMBL" id="KI392588">
    <property type="protein sequence ID" value="ERN13365.1"/>
    <property type="molecule type" value="Genomic_DNA"/>
</dbReference>
<accession>W1Q0C5</accession>
<dbReference type="InterPro" id="IPR019734">
    <property type="entry name" value="TPR_rpt"/>
</dbReference>
<evidence type="ECO:0000313" key="5">
    <source>
        <dbReference type="EMBL" id="ERN13365.1"/>
    </source>
</evidence>
<sequence length="942" mass="105548">MAEADEETLRDFELRLFRCSLSPASPSSSLSSSVCFSQPGPFQALLEHLVELIEKGSYSEALNSDASRFIFGSLGAHRSDETRAGAENLFGEVERAVVNFLVGNESEAWLDALGSDDDPDKDIKGLLVMCIGIAALLVFTQCNLTGPPGDFPACPLQLLCNTSRDVTEWNKWARSQLICDGSDLHGKYLYLQYLVFAKLLVSKVKDMHLAGKTPKCTRMKTISWWLSRVIFFQQRILEDRSISLYNTLQELIQETLFHFGSLEEVIAYWGTKLCEGEAPKIVSAAHLEAGIIEHAYSHTDISGQHFKNAEVACGLQFSVTGVLGFRTVHQAEAKAQMVLIATPNAKSTGNGGPLEYSQVQRDGSVIDKDERTTYSDGLHEECDILMAPRLVRAGKDIGVVDSIIQSGRTAIRALDTIQQAVILAHCLFIRKNTPDDEMQKWEMAPFIEAVDAQQLSHYMVRCFCEILRVRWESTRNRTKQRALLMMDELVNDIKEVSPSAGHRIHYAFVVYAPTIPALQKEYGELLVACGMIGDALKIFEELELWDNLILCYRLLEKNAAAIDLIKTRLCHTPEDPRLWCSLGDVTNNDVNYIKALEVSKNKSARAQRSLARSAYNRADYENAIRHWEAALALNSLYPDGWFALGSAALKAREFDKAIDASTRAVQLDPENGEAWNNLACLHMVKNRSKESFIAFKEALKFRRTSWQMWENYGRVAMDVCNCSQAIEATKTVLDLTGNKRVNVDLLERLMLEMEARTSQPTLDAHSTKAHASTIETDQEPSGECANDSRHVDSSNSSTRITDHLLDMLGKVLQQVIRSNGGGEIWGLYARWHRIRGDVTMCSEALLKQVRSYQGSDLWHNEEKFKKFARASVQLCKIYMEIASSSGSCKELTTAEMHLRNAVKQAEIFSGTEEYRELEACLTEVKKQSDVVSAEKVYSGCRS</sequence>
<dbReference type="eggNOG" id="KOG1128">
    <property type="taxonomic scope" value="Eukaryota"/>
</dbReference>
<dbReference type="SUPFAM" id="SSF48452">
    <property type="entry name" value="TPR-like"/>
    <property type="match status" value="2"/>
</dbReference>
<dbReference type="OMA" id="NNRYARA"/>
<dbReference type="InterPro" id="IPR011990">
    <property type="entry name" value="TPR-like_helical_dom_sf"/>
</dbReference>
<evidence type="ECO:0000256" key="1">
    <source>
        <dbReference type="ARBA" id="ARBA00022737"/>
    </source>
</evidence>
<dbReference type="STRING" id="13333.W1Q0C5"/>